<organism evidence="1">
    <name type="scientific">Cacopsylla melanoneura</name>
    <dbReference type="NCBI Taxonomy" id="428564"/>
    <lineage>
        <taxon>Eukaryota</taxon>
        <taxon>Metazoa</taxon>
        <taxon>Ecdysozoa</taxon>
        <taxon>Arthropoda</taxon>
        <taxon>Hexapoda</taxon>
        <taxon>Insecta</taxon>
        <taxon>Pterygota</taxon>
        <taxon>Neoptera</taxon>
        <taxon>Paraneoptera</taxon>
        <taxon>Hemiptera</taxon>
        <taxon>Sternorrhyncha</taxon>
        <taxon>Psylloidea</taxon>
        <taxon>Psyllidae</taxon>
        <taxon>Psyllinae</taxon>
        <taxon>Cacopsylla</taxon>
    </lineage>
</organism>
<reference evidence="1" key="1">
    <citation type="submission" date="2021-05" db="EMBL/GenBank/DDBJ databases">
        <authorList>
            <person name="Alioto T."/>
            <person name="Alioto T."/>
            <person name="Gomez Garrido J."/>
        </authorList>
    </citation>
    <scope>NUCLEOTIDE SEQUENCE</scope>
</reference>
<dbReference type="EMBL" id="HBUF01613067">
    <property type="protein sequence ID" value="CAG6779180.1"/>
    <property type="molecule type" value="Transcribed_RNA"/>
</dbReference>
<evidence type="ECO:0000313" key="1">
    <source>
        <dbReference type="EMBL" id="CAG6779180.1"/>
    </source>
</evidence>
<accession>A0A8D9B6U1</accession>
<dbReference type="AlphaFoldDB" id="A0A8D9B6U1"/>
<protein>
    <submittedName>
        <fullName evidence="1">Uncharacterized protein</fullName>
    </submittedName>
</protein>
<name>A0A8D9B6U1_9HEMI</name>
<sequence length="101" mass="11815">MCKIPFFASTGKCFNEEFYCSEREMGRKRDVKIFSGQHVEVYSPEQSEGSLLVLNKNRITHNVSHCYAWMNSKCMKIKRVPMIKNNENPGDFHIYLLMNTS</sequence>
<proteinExistence type="predicted"/>